<dbReference type="NCBIfam" id="TIGR00048">
    <property type="entry name" value="rRNA_mod_RlmN"/>
    <property type="match status" value="1"/>
</dbReference>
<evidence type="ECO:0000313" key="17">
    <source>
        <dbReference type="Proteomes" id="UP000219036"/>
    </source>
</evidence>
<dbReference type="PANTHER" id="PTHR30544">
    <property type="entry name" value="23S RRNA METHYLTRANSFERASE"/>
    <property type="match status" value="1"/>
</dbReference>
<dbReference type="GO" id="GO:0019843">
    <property type="term" value="F:rRNA binding"/>
    <property type="evidence" value="ECO:0007669"/>
    <property type="project" value="UniProtKB-UniRule"/>
</dbReference>
<evidence type="ECO:0000259" key="15">
    <source>
        <dbReference type="PROSITE" id="PS51918"/>
    </source>
</evidence>
<comment type="catalytic activity">
    <reaction evidence="14">
        <text>adenosine(2503) in 23S rRNA + 2 reduced [2Fe-2S]-[ferredoxin] + 2 S-adenosyl-L-methionine = 2-methyladenosine(2503) in 23S rRNA + 5'-deoxyadenosine + L-methionine + 2 oxidized [2Fe-2S]-[ferredoxin] + S-adenosyl-L-homocysteine</text>
        <dbReference type="Rhea" id="RHEA:42916"/>
        <dbReference type="Rhea" id="RHEA-COMP:10000"/>
        <dbReference type="Rhea" id="RHEA-COMP:10001"/>
        <dbReference type="Rhea" id="RHEA-COMP:10152"/>
        <dbReference type="Rhea" id="RHEA-COMP:10282"/>
        <dbReference type="ChEBI" id="CHEBI:17319"/>
        <dbReference type="ChEBI" id="CHEBI:33737"/>
        <dbReference type="ChEBI" id="CHEBI:33738"/>
        <dbReference type="ChEBI" id="CHEBI:57844"/>
        <dbReference type="ChEBI" id="CHEBI:57856"/>
        <dbReference type="ChEBI" id="CHEBI:59789"/>
        <dbReference type="ChEBI" id="CHEBI:74411"/>
        <dbReference type="ChEBI" id="CHEBI:74497"/>
        <dbReference type="EC" id="2.1.1.192"/>
    </reaction>
</comment>
<dbReference type="EC" id="2.1.1.192" evidence="14"/>
<gene>
    <name evidence="14" type="primary">rlmN</name>
    <name evidence="16" type="ORF">SAMN06265182_0546</name>
</gene>
<feature type="binding site" evidence="14">
    <location>
        <position position="192"/>
    </location>
    <ligand>
        <name>S-adenosyl-L-methionine</name>
        <dbReference type="ChEBI" id="CHEBI:59789"/>
    </ligand>
</feature>
<dbReference type="SFLD" id="SFLDS00029">
    <property type="entry name" value="Radical_SAM"/>
    <property type="match status" value="1"/>
</dbReference>
<comment type="catalytic activity">
    <reaction evidence="14">
        <text>adenosine(37) in tRNA + 2 reduced [2Fe-2S]-[ferredoxin] + 2 S-adenosyl-L-methionine = 2-methyladenosine(37) in tRNA + 5'-deoxyadenosine + L-methionine + 2 oxidized [2Fe-2S]-[ferredoxin] + S-adenosyl-L-homocysteine</text>
        <dbReference type="Rhea" id="RHEA:43332"/>
        <dbReference type="Rhea" id="RHEA-COMP:10000"/>
        <dbReference type="Rhea" id="RHEA-COMP:10001"/>
        <dbReference type="Rhea" id="RHEA-COMP:10162"/>
        <dbReference type="Rhea" id="RHEA-COMP:10485"/>
        <dbReference type="ChEBI" id="CHEBI:17319"/>
        <dbReference type="ChEBI" id="CHEBI:33737"/>
        <dbReference type="ChEBI" id="CHEBI:33738"/>
        <dbReference type="ChEBI" id="CHEBI:57844"/>
        <dbReference type="ChEBI" id="CHEBI:57856"/>
        <dbReference type="ChEBI" id="CHEBI:59789"/>
        <dbReference type="ChEBI" id="CHEBI:74411"/>
        <dbReference type="ChEBI" id="CHEBI:74497"/>
        <dbReference type="EC" id="2.1.1.192"/>
    </reaction>
</comment>
<feature type="binding site" evidence="14">
    <location>
        <begin position="160"/>
        <end position="161"/>
    </location>
    <ligand>
        <name>S-adenosyl-L-methionine</name>
        <dbReference type="ChEBI" id="CHEBI:59789"/>
    </ligand>
</feature>
<keyword evidence="3 14" id="KW-0004">4Fe-4S</keyword>
<dbReference type="InterPro" id="IPR058240">
    <property type="entry name" value="rSAM_sf"/>
</dbReference>
<sequence>MVNLKDFNYGELERWVRKQGWKKFRAKQISKWIYGKKVSSYDEMTDLSKEIRNYLKENTELNSLSLVTYEKSAEDGSIKFLWKLKDGHTVETVFIPERNHYTLCVSTQVGCAVGCTFCFTTKDGLIRNLTTSEIVDQYIQSQRFVGVEKRISNVVFMGMGEPLANYENLKKAIQIMTDDRMLGLSNRKITVSSSGIIHQIKKMYQDKSFPQVRLAVSLNAADQETRKKIMPISETNSIEDLMKTLNSLPVKTGYRIMLEYVLIKGVNDRPEDAHRLARLIGKNKKRYKVNLIPFNPYPGSPFERPEEERVNRFHQILWQYNIGAFVRWSKGKDISAACGQLRKKEIDGKKVSFITKESLNLK</sequence>
<feature type="binding site" evidence="14">
    <location>
        <position position="118"/>
    </location>
    <ligand>
        <name>[4Fe-4S] cluster</name>
        <dbReference type="ChEBI" id="CHEBI:49883"/>
        <note>4Fe-4S-S-AdoMet</note>
    </ligand>
</feature>
<dbReference type="PIRSF" id="PIRSF006004">
    <property type="entry name" value="CHP00048"/>
    <property type="match status" value="1"/>
</dbReference>
<comment type="subcellular location">
    <subcellularLocation>
        <location evidence="1 14">Cytoplasm</location>
    </subcellularLocation>
</comment>
<proteinExistence type="inferred from homology"/>
<accession>A0A285N556</accession>
<feature type="active site" description="S-methylcysteine intermediate" evidence="14">
    <location>
        <position position="338"/>
    </location>
</feature>
<comment type="miscellaneous">
    <text evidence="14">Reaction proceeds by a ping-pong mechanism involving intermediate methylation of a conserved cysteine residue.</text>
</comment>
<evidence type="ECO:0000256" key="10">
    <source>
        <dbReference type="ARBA" id="ARBA00022723"/>
    </source>
</evidence>
<evidence type="ECO:0000256" key="6">
    <source>
        <dbReference type="ARBA" id="ARBA00022603"/>
    </source>
</evidence>
<dbReference type="GO" id="GO:0000049">
    <property type="term" value="F:tRNA binding"/>
    <property type="evidence" value="ECO:0007669"/>
    <property type="project" value="UniProtKB-UniRule"/>
</dbReference>
<dbReference type="CDD" id="cd01335">
    <property type="entry name" value="Radical_SAM"/>
    <property type="match status" value="1"/>
</dbReference>
<dbReference type="InterPro" id="IPR013785">
    <property type="entry name" value="Aldolase_TIM"/>
</dbReference>
<dbReference type="InterPro" id="IPR006638">
    <property type="entry name" value="Elp3/MiaA/NifB-like_rSAM"/>
</dbReference>
<dbReference type="InterPro" id="IPR048641">
    <property type="entry name" value="RlmN_N"/>
</dbReference>
<dbReference type="InterPro" id="IPR007197">
    <property type="entry name" value="rSAM"/>
</dbReference>
<evidence type="ECO:0000256" key="8">
    <source>
        <dbReference type="ARBA" id="ARBA00022691"/>
    </source>
</evidence>
<dbReference type="SMART" id="SM00729">
    <property type="entry name" value="Elp3"/>
    <property type="match status" value="1"/>
</dbReference>
<evidence type="ECO:0000256" key="2">
    <source>
        <dbReference type="ARBA" id="ARBA00007544"/>
    </source>
</evidence>
<dbReference type="SFLD" id="SFLDG01062">
    <property type="entry name" value="methyltransferase_(Class_A)"/>
    <property type="match status" value="1"/>
</dbReference>
<evidence type="ECO:0000256" key="13">
    <source>
        <dbReference type="ARBA" id="ARBA00023157"/>
    </source>
</evidence>
<dbReference type="AlphaFoldDB" id="A0A285N556"/>
<evidence type="ECO:0000256" key="3">
    <source>
        <dbReference type="ARBA" id="ARBA00022485"/>
    </source>
</evidence>
<dbReference type="OrthoDB" id="9793973at2"/>
<reference evidence="17" key="1">
    <citation type="submission" date="2017-09" db="EMBL/GenBank/DDBJ databases">
        <authorList>
            <person name="Varghese N."/>
            <person name="Submissions S."/>
        </authorList>
    </citation>
    <scope>NUCLEOTIDE SEQUENCE [LARGE SCALE GENOMIC DNA]</scope>
    <source>
        <strain evidence="17">DSM 15103</strain>
    </source>
</reference>
<keyword evidence="7 14" id="KW-0808">Transferase</keyword>
<evidence type="ECO:0000256" key="9">
    <source>
        <dbReference type="ARBA" id="ARBA00022694"/>
    </source>
</evidence>
<feature type="binding site" evidence="14">
    <location>
        <position position="295"/>
    </location>
    <ligand>
        <name>S-adenosyl-L-methionine</name>
        <dbReference type="ChEBI" id="CHEBI:59789"/>
    </ligand>
</feature>
<protein>
    <recommendedName>
        <fullName evidence="14">Probable dual-specificity RNA methyltransferase RlmN</fullName>
        <ecNumber evidence="14">2.1.1.192</ecNumber>
    </recommendedName>
    <alternativeName>
        <fullName evidence="14">23S rRNA (adenine(2503)-C(2))-methyltransferase</fullName>
    </alternativeName>
    <alternativeName>
        <fullName evidence="14">23S rRNA m2A2503 methyltransferase</fullName>
    </alternativeName>
    <alternativeName>
        <fullName evidence="14">Ribosomal RNA large subunit methyltransferase N</fullName>
    </alternativeName>
    <alternativeName>
        <fullName evidence="14">tRNA (adenine(37)-C(2))-methyltransferase</fullName>
    </alternativeName>
    <alternativeName>
        <fullName evidence="14">tRNA m2A37 methyltransferase</fullName>
    </alternativeName>
</protein>
<dbReference type="InterPro" id="IPR004383">
    <property type="entry name" value="rRNA_lsu_MTrfase_RlmN/Cfr"/>
</dbReference>
<feature type="domain" description="Radical SAM core" evidence="15">
    <location>
        <begin position="97"/>
        <end position="333"/>
    </location>
</feature>
<feature type="active site" description="Proton acceptor" evidence="14">
    <location>
        <position position="91"/>
    </location>
</feature>
<dbReference type="Pfam" id="PF21016">
    <property type="entry name" value="RlmN_N"/>
    <property type="match status" value="1"/>
</dbReference>
<keyword evidence="4 14" id="KW-0963">Cytoplasm</keyword>
<keyword evidence="11 14" id="KW-0408">Iron</keyword>
<evidence type="ECO:0000256" key="14">
    <source>
        <dbReference type="HAMAP-Rule" id="MF_01849"/>
    </source>
</evidence>
<dbReference type="GO" id="GO:0005737">
    <property type="term" value="C:cytoplasm"/>
    <property type="evidence" value="ECO:0007669"/>
    <property type="project" value="UniProtKB-SubCell"/>
</dbReference>
<dbReference type="PANTHER" id="PTHR30544:SF5">
    <property type="entry name" value="RADICAL SAM CORE DOMAIN-CONTAINING PROTEIN"/>
    <property type="match status" value="1"/>
</dbReference>
<keyword evidence="10 14" id="KW-0479">Metal-binding</keyword>
<keyword evidence="13 14" id="KW-1015">Disulfide bond</keyword>
<dbReference type="Gene3D" id="1.10.150.530">
    <property type="match status" value="1"/>
</dbReference>
<dbReference type="PROSITE" id="PS51918">
    <property type="entry name" value="RADICAL_SAM"/>
    <property type="match status" value="1"/>
</dbReference>
<evidence type="ECO:0000313" key="16">
    <source>
        <dbReference type="EMBL" id="SNZ04073.1"/>
    </source>
</evidence>
<keyword evidence="5 14" id="KW-0698">rRNA processing</keyword>
<evidence type="ECO:0000256" key="7">
    <source>
        <dbReference type="ARBA" id="ARBA00022679"/>
    </source>
</evidence>
<dbReference type="HAMAP" id="MF_01849">
    <property type="entry name" value="RNA_methyltr_RlmN"/>
    <property type="match status" value="1"/>
</dbReference>
<evidence type="ECO:0000256" key="11">
    <source>
        <dbReference type="ARBA" id="ARBA00023004"/>
    </source>
</evidence>
<dbReference type="Proteomes" id="UP000219036">
    <property type="component" value="Unassembled WGS sequence"/>
</dbReference>
<dbReference type="GO" id="GO:0051539">
    <property type="term" value="F:4 iron, 4 sulfur cluster binding"/>
    <property type="evidence" value="ECO:0007669"/>
    <property type="project" value="UniProtKB-UniRule"/>
</dbReference>
<dbReference type="SFLD" id="SFLDF00275">
    <property type="entry name" value="adenosine_C2_methyltransferase"/>
    <property type="match status" value="1"/>
</dbReference>
<dbReference type="FunFam" id="3.20.20.70:FF:000014">
    <property type="entry name" value="Probable dual-specificity RNA methyltransferase RlmN"/>
    <property type="match status" value="1"/>
</dbReference>
<dbReference type="EMBL" id="OBEI01000001">
    <property type="protein sequence ID" value="SNZ04073.1"/>
    <property type="molecule type" value="Genomic_DNA"/>
</dbReference>
<evidence type="ECO:0000256" key="12">
    <source>
        <dbReference type="ARBA" id="ARBA00023014"/>
    </source>
</evidence>
<feature type="binding site" evidence="14">
    <location>
        <begin position="217"/>
        <end position="219"/>
    </location>
    <ligand>
        <name>S-adenosyl-L-methionine</name>
        <dbReference type="ChEBI" id="CHEBI:59789"/>
    </ligand>
</feature>
<comment type="caution">
    <text evidence="14">Lacks conserved residue(s) required for the propagation of feature annotation.</text>
</comment>
<keyword evidence="17" id="KW-1185">Reference proteome</keyword>
<dbReference type="Pfam" id="PF04055">
    <property type="entry name" value="Radical_SAM"/>
    <property type="match status" value="1"/>
</dbReference>
<keyword evidence="12 14" id="KW-0411">Iron-sulfur</keyword>
<feature type="binding site" evidence="14">
    <location>
        <position position="111"/>
    </location>
    <ligand>
        <name>[4Fe-4S] cluster</name>
        <dbReference type="ChEBI" id="CHEBI:49883"/>
        <note>4Fe-4S-S-AdoMet</note>
    </ligand>
</feature>
<dbReference type="GO" id="GO:0070040">
    <property type="term" value="F:rRNA (adenine(2503)-C2-)-methyltransferase activity"/>
    <property type="evidence" value="ECO:0007669"/>
    <property type="project" value="UniProtKB-UniRule"/>
</dbReference>
<evidence type="ECO:0000256" key="5">
    <source>
        <dbReference type="ARBA" id="ARBA00022552"/>
    </source>
</evidence>
<keyword evidence="8 14" id="KW-0949">S-adenosyl-L-methionine</keyword>
<dbReference type="InterPro" id="IPR040072">
    <property type="entry name" value="Methyltransferase_A"/>
</dbReference>
<evidence type="ECO:0000256" key="4">
    <source>
        <dbReference type="ARBA" id="ARBA00022490"/>
    </source>
</evidence>
<organism evidence="16 17">
    <name type="scientific">Persephonella hydrogeniphila</name>
    <dbReference type="NCBI Taxonomy" id="198703"/>
    <lineage>
        <taxon>Bacteria</taxon>
        <taxon>Pseudomonadati</taxon>
        <taxon>Aquificota</taxon>
        <taxon>Aquificia</taxon>
        <taxon>Aquificales</taxon>
        <taxon>Hydrogenothermaceae</taxon>
        <taxon>Persephonella</taxon>
    </lineage>
</organism>
<dbReference type="GO" id="GO:0030488">
    <property type="term" value="P:tRNA methylation"/>
    <property type="evidence" value="ECO:0007669"/>
    <property type="project" value="UniProtKB-UniRule"/>
</dbReference>
<comment type="similarity">
    <text evidence="2 14">Belongs to the radical SAM superfamily. RlmN family.</text>
</comment>
<feature type="binding site" evidence="14">
    <location>
        <position position="115"/>
    </location>
    <ligand>
        <name>[4Fe-4S] cluster</name>
        <dbReference type="ChEBI" id="CHEBI:49883"/>
        <note>4Fe-4S-S-AdoMet</note>
    </ligand>
</feature>
<dbReference type="Gene3D" id="3.20.20.70">
    <property type="entry name" value="Aldolase class I"/>
    <property type="match status" value="1"/>
</dbReference>
<comment type="cofactor">
    <cofactor evidence="14">
        <name>[4Fe-4S] cluster</name>
        <dbReference type="ChEBI" id="CHEBI:49883"/>
    </cofactor>
    <text evidence="14">Binds 1 [4Fe-4S] cluster. The cluster is coordinated with 3 cysteines and an exchangeable S-adenosyl-L-methionine.</text>
</comment>
<dbReference type="GO" id="GO:0002935">
    <property type="term" value="F:tRNA (adenine(37)-C2)-methyltransferase activity"/>
    <property type="evidence" value="ECO:0007669"/>
    <property type="project" value="UniProtKB-UniRule"/>
</dbReference>
<dbReference type="GO" id="GO:0046872">
    <property type="term" value="F:metal ion binding"/>
    <property type="evidence" value="ECO:0007669"/>
    <property type="project" value="UniProtKB-KW"/>
</dbReference>
<comment type="function">
    <text evidence="14">Specifically methylates position 2 of adenine 2503 in 23S rRNA and position 2 of adenine 37 in tRNAs.</text>
</comment>
<dbReference type="SUPFAM" id="SSF102114">
    <property type="entry name" value="Radical SAM enzymes"/>
    <property type="match status" value="1"/>
</dbReference>
<dbReference type="GO" id="GO:0070475">
    <property type="term" value="P:rRNA base methylation"/>
    <property type="evidence" value="ECO:0007669"/>
    <property type="project" value="UniProtKB-UniRule"/>
</dbReference>
<name>A0A285N556_9AQUI</name>
<dbReference type="RefSeq" id="WP_096999721.1">
    <property type="nucleotide sequence ID" value="NZ_OBEI01000001.1"/>
</dbReference>
<keyword evidence="9 14" id="KW-0819">tRNA processing</keyword>
<evidence type="ECO:0000256" key="1">
    <source>
        <dbReference type="ARBA" id="ARBA00004496"/>
    </source>
</evidence>
<keyword evidence="6 14" id="KW-0489">Methyltransferase</keyword>
<dbReference type="InterPro" id="IPR027492">
    <property type="entry name" value="RNA_MTrfase_RlmN"/>
</dbReference>